<proteinExistence type="inferred from homology"/>
<dbReference type="SUPFAM" id="SSF53448">
    <property type="entry name" value="Nucleotide-diphospho-sugar transferases"/>
    <property type="match status" value="1"/>
</dbReference>
<evidence type="ECO:0000313" key="6">
    <source>
        <dbReference type="EMBL" id="ENO13200.1"/>
    </source>
</evidence>
<dbReference type="EMBL" id="APLQ01000014">
    <property type="protein sequence ID" value="ENO13200.1"/>
    <property type="molecule type" value="Genomic_DNA"/>
</dbReference>
<name>N6VST2_9GAMM</name>
<accession>N6VST2</accession>
<dbReference type="OrthoDB" id="6653642at2"/>
<reference evidence="6 7" key="1">
    <citation type="journal article" date="2013" name="Genome Announc.">
        <title>Genome Sequence of the Polycyclic Aromatic Hydrocarbon-Degrading Bacterium Strain Marinobacter nanhaiticus D15-8WT.</title>
        <authorList>
            <person name="Cui Z."/>
            <person name="Gao W."/>
            <person name="Li Q."/>
            <person name="Xu G."/>
            <person name="Zheng L."/>
        </authorList>
    </citation>
    <scope>NUCLEOTIDE SEQUENCE [LARGE SCALE GENOMIC DNA]</scope>
    <source>
        <strain evidence="6 7">D15-8W</strain>
    </source>
</reference>
<gene>
    <name evidence="6" type="ORF">J057_17430</name>
</gene>
<comment type="caution">
    <text evidence="6">The sequence shown here is derived from an EMBL/GenBank/DDBJ whole genome shotgun (WGS) entry which is preliminary data.</text>
</comment>
<dbReference type="AlphaFoldDB" id="N6VST2"/>
<dbReference type="STRING" id="626887.J057_17430"/>
<keyword evidence="3 6" id="KW-0808">Transferase</keyword>
<dbReference type="Pfam" id="PF02709">
    <property type="entry name" value="Glyco_transf_7C"/>
    <property type="match status" value="1"/>
</dbReference>
<feature type="domain" description="Glycosyltransferase 2-like" evidence="4">
    <location>
        <begin position="15"/>
        <end position="121"/>
    </location>
</feature>
<keyword evidence="2" id="KW-0328">Glycosyltransferase</keyword>
<dbReference type="InterPro" id="IPR029044">
    <property type="entry name" value="Nucleotide-diphossugar_trans"/>
</dbReference>
<dbReference type="Proteomes" id="UP000013165">
    <property type="component" value="Unassembled WGS sequence"/>
</dbReference>
<dbReference type="Gene3D" id="3.90.550.10">
    <property type="entry name" value="Spore Coat Polysaccharide Biosynthesis Protein SpsA, Chain A"/>
    <property type="match status" value="1"/>
</dbReference>
<protein>
    <submittedName>
        <fullName evidence="6">Glycosyltransferase</fullName>
    </submittedName>
</protein>
<dbReference type="PATRIC" id="fig|626887.3.peg.3483"/>
<evidence type="ECO:0000313" key="7">
    <source>
        <dbReference type="Proteomes" id="UP000013165"/>
    </source>
</evidence>
<dbReference type="HOGENOM" id="CLU_077127_0_0_6"/>
<comment type="similarity">
    <text evidence="1">Belongs to the glycosyltransferase 2 family.</text>
</comment>
<feature type="domain" description="Galactosyltransferase C-terminal" evidence="5">
    <location>
        <begin position="169"/>
        <end position="219"/>
    </location>
</feature>
<dbReference type="eggNOG" id="COG1216">
    <property type="taxonomic scope" value="Bacteria"/>
</dbReference>
<evidence type="ECO:0000259" key="4">
    <source>
        <dbReference type="Pfam" id="PF00535"/>
    </source>
</evidence>
<dbReference type="PANTHER" id="PTHR43179">
    <property type="entry name" value="RHAMNOSYLTRANSFERASE WBBL"/>
    <property type="match status" value="1"/>
</dbReference>
<dbReference type="Pfam" id="PF00535">
    <property type="entry name" value="Glycos_transf_2"/>
    <property type="match status" value="1"/>
</dbReference>
<dbReference type="InterPro" id="IPR001173">
    <property type="entry name" value="Glyco_trans_2-like"/>
</dbReference>
<keyword evidence="7" id="KW-1185">Reference proteome</keyword>
<evidence type="ECO:0000259" key="5">
    <source>
        <dbReference type="Pfam" id="PF02709"/>
    </source>
</evidence>
<dbReference type="PANTHER" id="PTHR43179:SF12">
    <property type="entry name" value="GALACTOFURANOSYLTRANSFERASE GLFT2"/>
    <property type="match status" value="1"/>
</dbReference>
<evidence type="ECO:0000256" key="2">
    <source>
        <dbReference type="ARBA" id="ARBA00022676"/>
    </source>
</evidence>
<evidence type="ECO:0000256" key="3">
    <source>
        <dbReference type="ARBA" id="ARBA00022679"/>
    </source>
</evidence>
<dbReference type="RefSeq" id="WP_004581425.1">
    <property type="nucleotide sequence ID" value="NZ_AP028878.1"/>
</dbReference>
<evidence type="ECO:0000256" key="1">
    <source>
        <dbReference type="ARBA" id="ARBA00006739"/>
    </source>
</evidence>
<dbReference type="GO" id="GO:0016757">
    <property type="term" value="F:glycosyltransferase activity"/>
    <property type="evidence" value="ECO:0007669"/>
    <property type="project" value="UniProtKB-KW"/>
</dbReference>
<sequence length="301" mass="33395">MTSNTDTGARGTKASVLTLVRGRQAHLDALIDGLTRQTEPAFELIIASMQPEPPRISAEVPFPVRVVTVPGERMPLAAARNAAARAADTERLIFLDVDCIPGPELVGQYIRQLDASGRCLLGEVRYLPGTCSTEDIKASTFADLAGFAVQHPARPSLESDGWIDEPEHRALWGLSFALTKDQYFSAGGMDELYVGYGGEETDFAERLAANGTRLAWCSDALALHQYHTVYTPPLDRFDDIIENATRFRATWGSWCLEYWLDYFARYGLVRWALDADRIEILRRPTPQEVEASRQGPEIAFA</sequence>
<organism evidence="6 7">
    <name type="scientific">Marinobacter nanhaiticus D15-8W</name>
    <dbReference type="NCBI Taxonomy" id="626887"/>
    <lineage>
        <taxon>Bacteria</taxon>
        <taxon>Pseudomonadati</taxon>
        <taxon>Pseudomonadota</taxon>
        <taxon>Gammaproteobacteria</taxon>
        <taxon>Pseudomonadales</taxon>
        <taxon>Marinobacteraceae</taxon>
        <taxon>Marinobacter</taxon>
    </lineage>
</organism>
<dbReference type="InterPro" id="IPR027791">
    <property type="entry name" value="Galactosyl_T_C"/>
</dbReference>